<evidence type="ECO:0000313" key="4">
    <source>
        <dbReference type="Proteomes" id="UP000729402"/>
    </source>
</evidence>
<feature type="compositionally biased region" description="Basic and acidic residues" evidence="1">
    <location>
        <begin position="102"/>
        <end position="112"/>
    </location>
</feature>
<feature type="compositionally biased region" description="Basic residues" evidence="1">
    <location>
        <begin position="66"/>
        <end position="82"/>
    </location>
</feature>
<evidence type="ECO:0000313" key="3">
    <source>
        <dbReference type="EMBL" id="KAG8046102.1"/>
    </source>
</evidence>
<dbReference type="EMBL" id="JAAALK010000290">
    <property type="protein sequence ID" value="KAG8046104.1"/>
    <property type="molecule type" value="Genomic_DNA"/>
</dbReference>
<reference evidence="3" key="2">
    <citation type="submission" date="2021-02" db="EMBL/GenBank/DDBJ databases">
        <authorList>
            <person name="Kimball J.A."/>
            <person name="Haas M.W."/>
            <person name="Macchietto M."/>
            <person name="Kono T."/>
            <person name="Duquette J."/>
            <person name="Shao M."/>
        </authorList>
    </citation>
    <scope>NUCLEOTIDE SEQUENCE</scope>
    <source>
        <tissue evidence="3">Fresh leaf tissue</tissue>
    </source>
</reference>
<feature type="region of interest" description="Disordered" evidence="1">
    <location>
        <begin position="1"/>
        <end position="126"/>
    </location>
</feature>
<dbReference type="Proteomes" id="UP000729402">
    <property type="component" value="Unassembled WGS sequence"/>
</dbReference>
<name>A0A8J5RG55_ZIZPA</name>
<keyword evidence="4" id="KW-1185">Reference proteome</keyword>
<proteinExistence type="predicted"/>
<dbReference type="OrthoDB" id="670168at2759"/>
<dbReference type="PANTHER" id="PTHR33836">
    <property type="entry name" value="LOW-TEMPERATURE-INDUCED 65 KDA PROTEIN-RELATED"/>
    <property type="match status" value="1"/>
</dbReference>
<dbReference type="InterPro" id="IPR057059">
    <property type="entry name" value="LTI65/LTI78_PGEED"/>
</dbReference>
<evidence type="ECO:0000256" key="1">
    <source>
        <dbReference type="SAM" id="MobiDB-lite"/>
    </source>
</evidence>
<dbReference type="Pfam" id="PF23399">
    <property type="entry name" value="LTI65_PGEED"/>
    <property type="match status" value="1"/>
</dbReference>
<feature type="domain" description="LTI65/LTI78 PGEED repeat" evidence="2">
    <location>
        <begin position="228"/>
        <end position="251"/>
    </location>
</feature>
<protein>
    <recommendedName>
        <fullName evidence="2">LTI65/LTI78 PGEED repeat domain-containing protein</fullName>
    </recommendedName>
</protein>
<dbReference type="GO" id="GO:0009737">
    <property type="term" value="P:response to abscisic acid"/>
    <property type="evidence" value="ECO:0007669"/>
    <property type="project" value="InterPro"/>
</dbReference>
<evidence type="ECO:0000259" key="2">
    <source>
        <dbReference type="Pfam" id="PF23399"/>
    </source>
</evidence>
<accession>A0A8J5RG55</accession>
<feature type="compositionally biased region" description="Basic residues" evidence="1">
    <location>
        <begin position="1"/>
        <end position="12"/>
    </location>
</feature>
<reference evidence="3" key="1">
    <citation type="journal article" date="2021" name="bioRxiv">
        <title>Whole Genome Assembly and Annotation of Northern Wild Rice, Zizania palustris L., Supports a Whole Genome Duplication in the Zizania Genus.</title>
        <authorList>
            <person name="Haas M."/>
            <person name="Kono T."/>
            <person name="Macchietto M."/>
            <person name="Millas R."/>
            <person name="McGilp L."/>
            <person name="Shao M."/>
            <person name="Duquette J."/>
            <person name="Hirsch C.N."/>
            <person name="Kimball J."/>
        </authorList>
    </citation>
    <scope>NUCLEOTIDE SEQUENCE</scope>
    <source>
        <tissue evidence="3">Fresh leaf tissue</tissue>
    </source>
</reference>
<dbReference type="AlphaFoldDB" id="A0A8J5RG55"/>
<comment type="caution">
    <text evidence="3">The sequence shown here is derived from an EMBL/GenBank/DDBJ whole genome shotgun (WGS) entry which is preliminary data.</text>
</comment>
<dbReference type="EMBL" id="JAAALK010000290">
    <property type="protein sequence ID" value="KAG8046102.1"/>
    <property type="molecule type" value="Genomic_DNA"/>
</dbReference>
<gene>
    <name evidence="3" type="ORF">GUJ93_ZPchr0008g13154</name>
</gene>
<dbReference type="PANTHER" id="PTHR33836:SF18">
    <property type="entry name" value="OS01G0144300 PROTEIN"/>
    <property type="match status" value="1"/>
</dbReference>
<sequence>MNEIRKLKRVISPKRGDHLAPNGQNPFDEWEEQQRYWPSPRAPPASPLGSPWTPNGSQKKPVLGKVKSKAKKWMHLLHHKKKPAQEDMMWTPRAGPSSTDDSSSRDERHDAAGHGSPTTPRHHPYSCQSVRVPEAYMEASPRHNSPVPSRFESEMKEANEMLRESKQLRVNTTKHKAVTFAPILEHGPENVKNNRKSSELSKTATQMFRNAYAAAYEVAVKISASFNRYLALKLEPGEGDKVLAEAITEAVLDLLDSWCENVERPLTQRAIQVCSWFLQGRRADLPAVSLPTHPCSYEDEEEFYPLEN</sequence>
<dbReference type="InterPro" id="IPR037491">
    <property type="entry name" value="LTI78/LTI65"/>
</dbReference>
<organism evidence="3 4">
    <name type="scientific">Zizania palustris</name>
    <name type="common">Northern wild rice</name>
    <dbReference type="NCBI Taxonomy" id="103762"/>
    <lineage>
        <taxon>Eukaryota</taxon>
        <taxon>Viridiplantae</taxon>
        <taxon>Streptophyta</taxon>
        <taxon>Embryophyta</taxon>
        <taxon>Tracheophyta</taxon>
        <taxon>Spermatophyta</taxon>
        <taxon>Magnoliopsida</taxon>
        <taxon>Liliopsida</taxon>
        <taxon>Poales</taxon>
        <taxon>Poaceae</taxon>
        <taxon>BOP clade</taxon>
        <taxon>Oryzoideae</taxon>
        <taxon>Oryzeae</taxon>
        <taxon>Zizaniinae</taxon>
        <taxon>Zizania</taxon>
    </lineage>
</organism>
<dbReference type="GO" id="GO:0006950">
    <property type="term" value="P:response to stress"/>
    <property type="evidence" value="ECO:0007669"/>
    <property type="project" value="TreeGrafter"/>
</dbReference>